<gene>
    <name evidence="1" type="ORF">FJR39_21655</name>
</gene>
<sequence length="61" mass="6880">MNVVSNPKPIAKLEARISKRHQTLKLNIEDAEAFVDALVNPPKPNHALKTMALRYQQIMSV</sequence>
<keyword evidence="2" id="KW-1185">Reference proteome</keyword>
<comment type="caution">
    <text evidence="1">The sequence shown here is derived from an EMBL/GenBank/DDBJ whole genome shotgun (WGS) entry which is preliminary data.</text>
</comment>
<proteinExistence type="predicted"/>
<accession>A0ACC7SB93</accession>
<name>A0ACC7SB93_DOLFA</name>
<evidence type="ECO:0000313" key="2">
    <source>
        <dbReference type="Proteomes" id="UP001517388"/>
    </source>
</evidence>
<reference evidence="2" key="1">
    <citation type="journal article" date="2020" name="Toxins">
        <title>Phylogenomic Analysis of Secondary Metabolism in the Toxic Cyanobacterial Genera Anabaena, Dolichospermum and Aphanizomenon.</title>
        <authorList>
            <person name="Oesterholm J."/>
            <person name="Popin R.V."/>
            <person name="Fewer D.P."/>
            <person name="Sivonen K."/>
        </authorList>
    </citation>
    <scope>NUCLEOTIDE SEQUENCE [LARGE SCALE GENOMIC DNA]</scope>
    <source>
        <strain evidence="2">UHCC 0037</strain>
    </source>
</reference>
<protein>
    <submittedName>
        <fullName evidence="1">DUF1778 domain-containing protein</fullName>
    </submittedName>
</protein>
<dbReference type="EMBL" id="VILF01000006">
    <property type="protein sequence ID" value="MTJ45586.1"/>
    <property type="molecule type" value="Genomic_DNA"/>
</dbReference>
<evidence type="ECO:0000313" key="1">
    <source>
        <dbReference type="EMBL" id="MTJ45586.1"/>
    </source>
</evidence>
<organism evidence="1 2">
    <name type="scientific">Dolichospermum flos-aquae UHCC 0037</name>
    <dbReference type="NCBI Taxonomy" id="2590026"/>
    <lineage>
        <taxon>Bacteria</taxon>
        <taxon>Bacillati</taxon>
        <taxon>Cyanobacteriota</taxon>
        <taxon>Cyanophyceae</taxon>
        <taxon>Nostocales</taxon>
        <taxon>Aphanizomenonaceae</taxon>
        <taxon>Dolichospermum</taxon>
    </lineage>
</organism>
<dbReference type="Proteomes" id="UP001517388">
    <property type="component" value="Unassembled WGS sequence"/>
</dbReference>